<dbReference type="NCBIfam" id="TIGR02037">
    <property type="entry name" value="degP_htrA_DO"/>
    <property type="match status" value="1"/>
</dbReference>
<dbReference type="SMART" id="SM00228">
    <property type="entry name" value="PDZ"/>
    <property type="match status" value="2"/>
</dbReference>
<evidence type="ECO:0000313" key="13">
    <source>
        <dbReference type="EMBL" id="ROQ00521.1"/>
    </source>
</evidence>
<dbReference type="InterPro" id="IPR041489">
    <property type="entry name" value="PDZ_6"/>
</dbReference>
<dbReference type="EMBL" id="RJKX01000013">
    <property type="protein sequence ID" value="ROQ00521.1"/>
    <property type="molecule type" value="Genomic_DNA"/>
</dbReference>
<protein>
    <submittedName>
        <fullName evidence="13">Serine protease Do</fullName>
    </submittedName>
</protein>
<dbReference type="CDD" id="cd10839">
    <property type="entry name" value="cpPDZ1_DegP-like"/>
    <property type="match status" value="1"/>
</dbReference>
<dbReference type="PANTHER" id="PTHR22939">
    <property type="entry name" value="SERINE PROTEASE FAMILY S1C HTRA-RELATED"/>
    <property type="match status" value="1"/>
</dbReference>
<accession>A0A3N1MA20</accession>
<gene>
    <name evidence="13" type="ORF">EDC65_2321</name>
</gene>
<dbReference type="PROSITE" id="PS50106">
    <property type="entry name" value="PDZ"/>
    <property type="match status" value="2"/>
</dbReference>
<keyword evidence="4 11" id="KW-0732">Signal</keyword>
<dbReference type="Pfam" id="PF13180">
    <property type="entry name" value="PDZ_2"/>
    <property type="match status" value="1"/>
</dbReference>
<dbReference type="InterPro" id="IPR001478">
    <property type="entry name" value="PDZ"/>
</dbReference>
<comment type="caution">
    <text evidence="13">The sequence shown here is derived from an EMBL/GenBank/DDBJ whole genome shotgun (WGS) entry which is preliminary data.</text>
</comment>
<dbReference type="GO" id="GO:0006508">
    <property type="term" value="P:proteolysis"/>
    <property type="evidence" value="ECO:0007669"/>
    <property type="project" value="UniProtKB-KW"/>
</dbReference>
<dbReference type="GO" id="GO:0004252">
    <property type="term" value="F:serine-type endopeptidase activity"/>
    <property type="evidence" value="ECO:0007669"/>
    <property type="project" value="InterPro"/>
</dbReference>
<evidence type="ECO:0000256" key="11">
    <source>
        <dbReference type="SAM" id="SignalP"/>
    </source>
</evidence>
<feature type="binding site" evidence="10">
    <location>
        <begin position="220"/>
        <end position="222"/>
    </location>
    <ligand>
        <name>substrate</name>
    </ligand>
</feature>
<keyword evidence="8" id="KW-0720">Serine protease</keyword>
<feature type="binding site" evidence="10">
    <location>
        <position position="146"/>
    </location>
    <ligand>
        <name>substrate</name>
    </ligand>
</feature>
<evidence type="ECO:0000313" key="14">
    <source>
        <dbReference type="Proteomes" id="UP000278222"/>
    </source>
</evidence>
<keyword evidence="5" id="KW-0677">Repeat</keyword>
<dbReference type="GO" id="GO:0042597">
    <property type="term" value="C:periplasmic space"/>
    <property type="evidence" value="ECO:0007669"/>
    <property type="project" value="UniProtKB-SubCell"/>
</dbReference>
<dbReference type="Pfam" id="PF17820">
    <property type="entry name" value="PDZ_6"/>
    <property type="match status" value="1"/>
</dbReference>
<dbReference type="InterPro" id="IPR036034">
    <property type="entry name" value="PDZ_sf"/>
</dbReference>
<feature type="binding site" evidence="10">
    <location>
        <begin position="277"/>
        <end position="281"/>
    </location>
    <ligand>
        <name>substrate</name>
    </ligand>
</feature>
<evidence type="ECO:0000256" key="4">
    <source>
        <dbReference type="ARBA" id="ARBA00022729"/>
    </source>
</evidence>
<comment type="similarity">
    <text evidence="2">Belongs to the peptidase S1C family.</text>
</comment>
<keyword evidence="6" id="KW-0574">Periplasm</keyword>
<feature type="active site" description="Charge relay system" evidence="9">
    <location>
        <position position="222"/>
    </location>
</feature>
<dbReference type="InterPro" id="IPR009003">
    <property type="entry name" value="Peptidase_S1_PA"/>
</dbReference>
<evidence type="ECO:0000256" key="7">
    <source>
        <dbReference type="ARBA" id="ARBA00022801"/>
    </source>
</evidence>
<evidence type="ECO:0000256" key="6">
    <source>
        <dbReference type="ARBA" id="ARBA00022764"/>
    </source>
</evidence>
<dbReference type="InterPro" id="IPR011782">
    <property type="entry name" value="Pept_S1C_Do"/>
</dbReference>
<dbReference type="Gene3D" id="2.40.10.120">
    <property type="match status" value="1"/>
</dbReference>
<dbReference type="SUPFAM" id="SSF50494">
    <property type="entry name" value="Trypsin-like serine proteases"/>
    <property type="match status" value="1"/>
</dbReference>
<dbReference type="PANTHER" id="PTHR22939:SF129">
    <property type="entry name" value="SERINE PROTEASE HTRA2, MITOCHONDRIAL"/>
    <property type="match status" value="1"/>
</dbReference>
<organism evidence="13 14">
    <name type="scientific">Stella humosa</name>
    <dbReference type="NCBI Taxonomy" id="94"/>
    <lineage>
        <taxon>Bacteria</taxon>
        <taxon>Pseudomonadati</taxon>
        <taxon>Pseudomonadota</taxon>
        <taxon>Alphaproteobacteria</taxon>
        <taxon>Rhodospirillales</taxon>
        <taxon>Stellaceae</taxon>
        <taxon>Stella</taxon>
    </lineage>
</organism>
<dbReference type="SUPFAM" id="SSF50156">
    <property type="entry name" value="PDZ domain-like"/>
    <property type="match status" value="2"/>
</dbReference>
<comment type="subcellular location">
    <subcellularLocation>
        <location evidence="1">Periplasm</location>
    </subcellularLocation>
</comment>
<dbReference type="Proteomes" id="UP000278222">
    <property type="component" value="Unassembled WGS sequence"/>
</dbReference>
<keyword evidence="3 13" id="KW-0645">Protease</keyword>
<dbReference type="PRINTS" id="PR00834">
    <property type="entry name" value="PROTEASES2C"/>
</dbReference>
<feature type="domain" description="PDZ" evidence="12">
    <location>
        <begin position="391"/>
        <end position="441"/>
    </location>
</feature>
<evidence type="ECO:0000256" key="8">
    <source>
        <dbReference type="ARBA" id="ARBA00022825"/>
    </source>
</evidence>
<evidence type="ECO:0000259" key="12">
    <source>
        <dbReference type="PROSITE" id="PS50106"/>
    </source>
</evidence>
<evidence type="ECO:0000256" key="1">
    <source>
        <dbReference type="ARBA" id="ARBA00004418"/>
    </source>
</evidence>
<feature type="domain" description="PDZ" evidence="12">
    <location>
        <begin position="260"/>
        <end position="357"/>
    </location>
</feature>
<feature type="active site" description="Charge relay system" evidence="9">
    <location>
        <position position="146"/>
    </location>
</feature>
<sequence length="475" mass="49960">MAMRRTIFLLGALLAFGPAGAPLSAQSPGDARVVPHGREQVQLSFAPVVRRAAPAVVNVFSRRVQRQANNPLFDDPFFRRFFGEQGPPGQPRERVQQSLGSGVIVAAGGTVLTNHHVVRGADEIRVVLADRREFEARLVRSDERTDLAVLQIDPGGEALPFLELRDSDELEVGDLVLAIGNPFGVGQTVTSGIVSGLARTNVGITDYGFFIQTDAAINPGNSGGALVTLDGRLAGINTAIYSRSGGSVGIGFAIPANMVRTVLNGAAAGGRVVRPWLGATGQGVTSDIAHSMGLPRPRGVLLNEVTAGGPAGRAGLRVGDIVLEVAGRQVDDPESLRFRFATAQPGGTVPLLYLRDGREHSVSVAVLPPPENPPREQRLLDGRHPLAGAEIANLSPALAEEIGFAGPPRGVVIVRTRPGSLAQRRGFEAGDVIVDVNGEPVAAVQPLLRMLARGGLPWRITIRRGEQTLTANIGG</sequence>
<feature type="active site" description="Charge relay system" evidence="9">
    <location>
        <position position="116"/>
    </location>
</feature>
<dbReference type="Pfam" id="PF13365">
    <property type="entry name" value="Trypsin_2"/>
    <property type="match status" value="1"/>
</dbReference>
<name>A0A3N1MA20_9PROT</name>
<keyword evidence="7" id="KW-0378">Hydrolase</keyword>
<dbReference type="Gene3D" id="2.30.42.10">
    <property type="match status" value="2"/>
</dbReference>
<dbReference type="InterPro" id="IPR001940">
    <property type="entry name" value="Peptidase_S1C"/>
</dbReference>
<feature type="signal peptide" evidence="11">
    <location>
        <begin position="1"/>
        <end position="21"/>
    </location>
</feature>
<feature type="chain" id="PRO_5039456186" evidence="11">
    <location>
        <begin position="22"/>
        <end position="475"/>
    </location>
</feature>
<proteinExistence type="inferred from homology"/>
<evidence type="ECO:0000256" key="2">
    <source>
        <dbReference type="ARBA" id="ARBA00010541"/>
    </source>
</evidence>
<evidence type="ECO:0000256" key="10">
    <source>
        <dbReference type="PIRSR" id="PIRSR611782-2"/>
    </source>
</evidence>
<evidence type="ECO:0000256" key="5">
    <source>
        <dbReference type="ARBA" id="ARBA00022737"/>
    </source>
</evidence>
<dbReference type="AlphaFoldDB" id="A0A3N1MA20"/>
<evidence type="ECO:0000256" key="9">
    <source>
        <dbReference type="PIRSR" id="PIRSR611782-1"/>
    </source>
</evidence>
<evidence type="ECO:0000256" key="3">
    <source>
        <dbReference type="ARBA" id="ARBA00022670"/>
    </source>
</evidence>
<keyword evidence="14" id="KW-1185">Reference proteome</keyword>
<feature type="binding site" evidence="10">
    <location>
        <position position="116"/>
    </location>
    <ligand>
        <name>substrate</name>
    </ligand>
</feature>
<reference evidence="13 14" key="1">
    <citation type="submission" date="2018-11" db="EMBL/GenBank/DDBJ databases">
        <title>Genomic Encyclopedia of Type Strains, Phase IV (KMG-IV): sequencing the most valuable type-strain genomes for metagenomic binning, comparative biology and taxonomic classification.</title>
        <authorList>
            <person name="Goeker M."/>
        </authorList>
    </citation>
    <scope>NUCLEOTIDE SEQUENCE [LARGE SCALE GENOMIC DNA]</scope>
    <source>
        <strain evidence="13 14">DSM 5900</strain>
    </source>
</reference>